<dbReference type="CDD" id="cd06170">
    <property type="entry name" value="LuxR_C_like"/>
    <property type="match status" value="1"/>
</dbReference>
<dbReference type="InterPro" id="IPR000792">
    <property type="entry name" value="Tscrpt_reg_LuxR_C"/>
</dbReference>
<dbReference type="GO" id="GO:0006355">
    <property type="term" value="P:regulation of DNA-templated transcription"/>
    <property type="evidence" value="ECO:0007669"/>
    <property type="project" value="InterPro"/>
</dbReference>
<dbReference type="InterPro" id="IPR013767">
    <property type="entry name" value="PAS_fold"/>
</dbReference>
<dbReference type="SUPFAM" id="SSF46894">
    <property type="entry name" value="C-terminal effector domain of the bipartite response regulators"/>
    <property type="match status" value="1"/>
</dbReference>
<dbReference type="Gene3D" id="3.30.450.20">
    <property type="entry name" value="PAS domain"/>
    <property type="match status" value="1"/>
</dbReference>
<keyword evidence="2" id="KW-0238">DNA-binding</keyword>
<accession>A0A8J6Y0A0</accession>
<evidence type="ECO:0000313" key="6">
    <source>
        <dbReference type="EMBL" id="MBD3868740.1"/>
    </source>
</evidence>
<dbReference type="PROSITE" id="PS00622">
    <property type="entry name" value="HTH_LUXR_1"/>
    <property type="match status" value="1"/>
</dbReference>
<evidence type="ECO:0000256" key="3">
    <source>
        <dbReference type="ARBA" id="ARBA00023163"/>
    </source>
</evidence>
<dbReference type="SMART" id="SM00091">
    <property type="entry name" value="PAS"/>
    <property type="match status" value="1"/>
</dbReference>
<dbReference type="PANTHER" id="PTHR44688:SF16">
    <property type="entry name" value="DNA-BINDING TRANSCRIPTIONAL ACTIVATOR DEVR_DOSR"/>
    <property type="match status" value="1"/>
</dbReference>
<dbReference type="EMBL" id="JACXWD010000041">
    <property type="protein sequence ID" value="MBD3868740.1"/>
    <property type="molecule type" value="Genomic_DNA"/>
</dbReference>
<dbReference type="SUPFAM" id="SSF55785">
    <property type="entry name" value="PYP-like sensor domain (PAS domain)"/>
    <property type="match status" value="1"/>
</dbReference>
<dbReference type="AlphaFoldDB" id="A0A8J6Y0A0"/>
<dbReference type="InterPro" id="IPR035965">
    <property type="entry name" value="PAS-like_dom_sf"/>
</dbReference>
<dbReference type="InterPro" id="IPR000014">
    <property type="entry name" value="PAS"/>
</dbReference>
<comment type="caution">
    <text evidence="6">The sequence shown here is derived from an EMBL/GenBank/DDBJ whole genome shotgun (WGS) entry which is preliminary data.</text>
</comment>
<dbReference type="GO" id="GO:0003677">
    <property type="term" value="F:DNA binding"/>
    <property type="evidence" value="ECO:0007669"/>
    <property type="project" value="UniProtKB-KW"/>
</dbReference>
<dbReference type="CDD" id="cd00130">
    <property type="entry name" value="PAS"/>
    <property type="match status" value="1"/>
</dbReference>
<dbReference type="InterPro" id="IPR016032">
    <property type="entry name" value="Sig_transdc_resp-reg_C-effctor"/>
</dbReference>
<name>A0A8J6Y0A0_9BACT</name>
<dbReference type="PROSITE" id="PS50043">
    <property type="entry name" value="HTH_LUXR_2"/>
    <property type="match status" value="1"/>
</dbReference>
<dbReference type="Gene3D" id="1.10.10.10">
    <property type="entry name" value="Winged helix-like DNA-binding domain superfamily/Winged helix DNA-binding domain"/>
    <property type="match status" value="1"/>
</dbReference>
<dbReference type="Proteomes" id="UP000648239">
    <property type="component" value="Unassembled WGS sequence"/>
</dbReference>
<organism evidence="6 7">
    <name type="scientific">Candidatus Polarisedimenticola svalbardensis</name>
    <dbReference type="NCBI Taxonomy" id="2886004"/>
    <lineage>
        <taxon>Bacteria</taxon>
        <taxon>Pseudomonadati</taxon>
        <taxon>Acidobacteriota</taxon>
        <taxon>Candidatus Polarisedimenticolia</taxon>
        <taxon>Candidatus Polarisedimenticolales</taxon>
        <taxon>Candidatus Polarisedimenticolaceae</taxon>
        <taxon>Candidatus Polarisedimenticola</taxon>
    </lineage>
</organism>
<evidence type="ECO:0000256" key="1">
    <source>
        <dbReference type="ARBA" id="ARBA00023015"/>
    </source>
</evidence>
<keyword evidence="3" id="KW-0804">Transcription</keyword>
<sequence>MDPLELIESTADAAFATDEEDRIVIWNRAAERLLGYKAEQVLGKACHEVLCGRDVYGNSYCDENCNIVRMVARKEPIRRFHLSLKASSGTDTPVHVSILTVRGPRPSQFTIIHLLQAASEPASDTRTMLHQIPGSVDGADPKQIAADLTPRESEVLRLMAEGAGTTEIADALFISVATVRTHTQNILKKLDAHSQAQAVSLALRNRLI</sequence>
<dbReference type="Pfam" id="PF00196">
    <property type="entry name" value="GerE"/>
    <property type="match status" value="1"/>
</dbReference>
<dbReference type="SMART" id="SM00421">
    <property type="entry name" value="HTH_LUXR"/>
    <property type="match status" value="1"/>
</dbReference>
<protein>
    <submittedName>
        <fullName evidence="6">PAS domain-containing protein</fullName>
    </submittedName>
</protein>
<keyword evidence="1" id="KW-0805">Transcription regulation</keyword>
<dbReference type="InterPro" id="IPR036388">
    <property type="entry name" value="WH-like_DNA-bd_sf"/>
</dbReference>
<dbReference type="PANTHER" id="PTHR44688">
    <property type="entry name" value="DNA-BINDING TRANSCRIPTIONAL ACTIVATOR DEVR_DOSR"/>
    <property type="match status" value="1"/>
</dbReference>
<dbReference type="PRINTS" id="PR00038">
    <property type="entry name" value="HTHLUXR"/>
</dbReference>
<evidence type="ECO:0000313" key="7">
    <source>
        <dbReference type="Proteomes" id="UP000648239"/>
    </source>
</evidence>
<dbReference type="NCBIfam" id="TIGR00229">
    <property type="entry name" value="sensory_box"/>
    <property type="match status" value="1"/>
</dbReference>
<evidence type="ECO:0000259" key="4">
    <source>
        <dbReference type="PROSITE" id="PS50043"/>
    </source>
</evidence>
<gene>
    <name evidence="6" type="ORF">IFK94_11500</name>
</gene>
<evidence type="ECO:0000256" key="2">
    <source>
        <dbReference type="ARBA" id="ARBA00023125"/>
    </source>
</evidence>
<reference evidence="6 7" key="1">
    <citation type="submission" date="2020-08" db="EMBL/GenBank/DDBJ databases">
        <title>Acidobacteriota in marine sediments use diverse sulfur dissimilation pathways.</title>
        <authorList>
            <person name="Wasmund K."/>
        </authorList>
    </citation>
    <scope>NUCLEOTIDE SEQUENCE [LARGE SCALE GENOMIC DNA]</scope>
    <source>
        <strain evidence="6">MAG AM4</strain>
    </source>
</reference>
<dbReference type="Pfam" id="PF00989">
    <property type="entry name" value="PAS"/>
    <property type="match status" value="1"/>
</dbReference>
<feature type="domain" description="HTH luxR-type" evidence="4">
    <location>
        <begin position="141"/>
        <end position="206"/>
    </location>
</feature>
<evidence type="ECO:0000259" key="5">
    <source>
        <dbReference type="PROSITE" id="PS50112"/>
    </source>
</evidence>
<proteinExistence type="predicted"/>
<dbReference type="PROSITE" id="PS50112">
    <property type="entry name" value="PAS"/>
    <property type="match status" value="1"/>
</dbReference>
<feature type="domain" description="PAS" evidence="5">
    <location>
        <begin position="5"/>
        <end position="44"/>
    </location>
</feature>